<organism evidence="3 4">
    <name type="scientific">Kibdelosporangium phytohabitans</name>
    <dbReference type="NCBI Taxonomy" id="860235"/>
    <lineage>
        <taxon>Bacteria</taxon>
        <taxon>Bacillati</taxon>
        <taxon>Actinomycetota</taxon>
        <taxon>Actinomycetes</taxon>
        <taxon>Pseudonocardiales</taxon>
        <taxon>Pseudonocardiaceae</taxon>
        <taxon>Kibdelosporangium</taxon>
    </lineage>
</organism>
<evidence type="ECO:0000256" key="1">
    <source>
        <dbReference type="ARBA" id="ARBA00022527"/>
    </source>
</evidence>
<dbReference type="SUPFAM" id="SSF55874">
    <property type="entry name" value="ATPase domain of HSP90 chaperone/DNA topoisomerase II/histidine kinase"/>
    <property type="match status" value="1"/>
</dbReference>
<gene>
    <name evidence="3" type="ORF">AOZ06_08645</name>
</gene>
<accession>A0A0N9HQH8</accession>
<dbReference type="PANTHER" id="PTHR35526:SF3">
    <property type="entry name" value="ANTI-SIGMA-F FACTOR RSBW"/>
    <property type="match status" value="1"/>
</dbReference>
<feature type="domain" description="Histidine kinase/HSP90-like ATPase" evidence="2">
    <location>
        <begin position="27"/>
        <end position="129"/>
    </location>
</feature>
<evidence type="ECO:0000313" key="3">
    <source>
        <dbReference type="EMBL" id="ALG06984.1"/>
    </source>
</evidence>
<dbReference type="Pfam" id="PF13581">
    <property type="entry name" value="HATPase_c_2"/>
    <property type="match status" value="1"/>
</dbReference>
<dbReference type="EMBL" id="CP012752">
    <property type="protein sequence ID" value="ALG06984.1"/>
    <property type="molecule type" value="Genomic_DNA"/>
</dbReference>
<keyword evidence="4" id="KW-1185">Reference proteome</keyword>
<dbReference type="Gene3D" id="3.30.565.10">
    <property type="entry name" value="Histidine kinase-like ATPase, C-terminal domain"/>
    <property type="match status" value="1"/>
</dbReference>
<dbReference type="InterPro" id="IPR050267">
    <property type="entry name" value="Anti-sigma-factor_SerPK"/>
</dbReference>
<dbReference type="PANTHER" id="PTHR35526">
    <property type="entry name" value="ANTI-SIGMA-F FACTOR RSBW-RELATED"/>
    <property type="match status" value="1"/>
</dbReference>
<dbReference type="GO" id="GO:0004674">
    <property type="term" value="F:protein serine/threonine kinase activity"/>
    <property type="evidence" value="ECO:0007669"/>
    <property type="project" value="UniProtKB-KW"/>
</dbReference>
<keyword evidence="1" id="KW-0418">Kinase</keyword>
<name>A0A0N9HQH8_9PSEU</name>
<keyword evidence="1" id="KW-0808">Transferase</keyword>
<dbReference type="KEGG" id="kphy:AOZ06_08645"/>
<protein>
    <recommendedName>
        <fullName evidence="2">Histidine kinase/HSP90-like ATPase domain-containing protein</fullName>
    </recommendedName>
</protein>
<dbReference type="Proteomes" id="UP000063699">
    <property type="component" value="Chromosome"/>
</dbReference>
<proteinExistence type="predicted"/>
<evidence type="ECO:0000259" key="2">
    <source>
        <dbReference type="Pfam" id="PF13581"/>
    </source>
</evidence>
<evidence type="ECO:0000313" key="4">
    <source>
        <dbReference type="Proteomes" id="UP000063699"/>
    </source>
</evidence>
<dbReference type="InterPro" id="IPR036890">
    <property type="entry name" value="HATPase_C_sf"/>
</dbReference>
<sequence>MIADMPEHVDDPRSVSWVLPLDAHPALTDVRLWVRQRLGAVVTADKLDDIVLVVIELVTNADLHTPSPGRLAVSCGHGTVQIEVTDGDPSLPVLKPPSMTRSGGRGIALVAALSARWGVRRRGQGKAVWSLVEFDSPGR</sequence>
<reference evidence="3 4" key="1">
    <citation type="submission" date="2015-07" db="EMBL/GenBank/DDBJ databases">
        <title>Genome sequencing of Kibdelosporangium phytohabitans.</title>
        <authorList>
            <person name="Qin S."/>
            <person name="Xing K."/>
        </authorList>
    </citation>
    <scope>NUCLEOTIDE SEQUENCE [LARGE SCALE GENOMIC DNA]</scope>
    <source>
        <strain evidence="3 4">KLBMP1111</strain>
    </source>
</reference>
<keyword evidence="1" id="KW-0723">Serine/threonine-protein kinase</keyword>
<dbReference type="AlphaFoldDB" id="A0A0N9HQH8"/>
<dbReference type="STRING" id="860235.AOZ06_08645"/>
<dbReference type="CDD" id="cd16936">
    <property type="entry name" value="HATPase_RsbW-like"/>
    <property type="match status" value="1"/>
</dbReference>
<dbReference type="InterPro" id="IPR003594">
    <property type="entry name" value="HATPase_dom"/>
</dbReference>